<name>A0A0C3NUJ7_PISTI</name>
<dbReference type="EMBL" id="KN832008">
    <property type="protein sequence ID" value="KIN99110.1"/>
    <property type="molecule type" value="Genomic_DNA"/>
</dbReference>
<evidence type="ECO:0000313" key="2">
    <source>
        <dbReference type="EMBL" id="KIN99110.1"/>
    </source>
</evidence>
<gene>
    <name evidence="2" type="ORF">M404DRAFT_1004956</name>
</gene>
<feature type="compositionally biased region" description="Basic and acidic residues" evidence="1">
    <location>
        <begin position="60"/>
        <end position="69"/>
    </location>
</feature>
<evidence type="ECO:0000313" key="3">
    <source>
        <dbReference type="Proteomes" id="UP000054217"/>
    </source>
</evidence>
<accession>A0A0C3NUJ7</accession>
<proteinExistence type="predicted"/>
<feature type="region of interest" description="Disordered" evidence="1">
    <location>
        <begin position="1"/>
        <end position="22"/>
    </location>
</feature>
<feature type="region of interest" description="Disordered" evidence="1">
    <location>
        <begin position="35"/>
        <end position="69"/>
    </location>
</feature>
<evidence type="ECO:0000256" key="1">
    <source>
        <dbReference type="SAM" id="MobiDB-lite"/>
    </source>
</evidence>
<dbReference type="HOGENOM" id="CLU_2776983_0_0_1"/>
<dbReference type="InParanoid" id="A0A0C3NUJ7"/>
<organism evidence="2 3">
    <name type="scientific">Pisolithus tinctorius Marx 270</name>
    <dbReference type="NCBI Taxonomy" id="870435"/>
    <lineage>
        <taxon>Eukaryota</taxon>
        <taxon>Fungi</taxon>
        <taxon>Dikarya</taxon>
        <taxon>Basidiomycota</taxon>
        <taxon>Agaricomycotina</taxon>
        <taxon>Agaricomycetes</taxon>
        <taxon>Agaricomycetidae</taxon>
        <taxon>Boletales</taxon>
        <taxon>Sclerodermatineae</taxon>
        <taxon>Pisolithaceae</taxon>
        <taxon>Pisolithus</taxon>
    </lineage>
</organism>
<dbReference type="Proteomes" id="UP000054217">
    <property type="component" value="Unassembled WGS sequence"/>
</dbReference>
<dbReference type="AlphaFoldDB" id="A0A0C3NUJ7"/>
<protein>
    <submittedName>
        <fullName evidence="2">Uncharacterized protein</fullName>
    </submittedName>
</protein>
<feature type="compositionally biased region" description="Basic and acidic residues" evidence="1">
    <location>
        <begin position="35"/>
        <end position="46"/>
    </location>
</feature>
<reference evidence="3" key="2">
    <citation type="submission" date="2015-01" db="EMBL/GenBank/DDBJ databases">
        <title>Evolutionary Origins and Diversification of the Mycorrhizal Mutualists.</title>
        <authorList>
            <consortium name="DOE Joint Genome Institute"/>
            <consortium name="Mycorrhizal Genomics Consortium"/>
            <person name="Kohler A."/>
            <person name="Kuo A."/>
            <person name="Nagy L.G."/>
            <person name="Floudas D."/>
            <person name="Copeland A."/>
            <person name="Barry K.W."/>
            <person name="Cichocki N."/>
            <person name="Veneault-Fourrey C."/>
            <person name="LaButti K."/>
            <person name="Lindquist E.A."/>
            <person name="Lipzen A."/>
            <person name="Lundell T."/>
            <person name="Morin E."/>
            <person name="Murat C."/>
            <person name="Riley R."/>
            <person name="Ohm R."/>
            <person name="Sun H."/>
            <person name="Tunlid A."/>
            <person name="Henrissat B."/>
            <person name="Grigoriev I.V."/>
            <person name="Hibbett D.S."/>
            <person name="Martin F."/>
        </authorList>
    </citation>
    <scope>NUCLEOTIDE SEQUENCE [LARGE SCALE GENOMIC DNA]</scope>
    <source>
        <strain evidence="3">Marx 270</strain>
    </source>
</reference>
<sequence>MAKENGERSTDTSQRERLPVLREKPYARMVVLRKIDGDEQGNRDDLLEGQENNVPSFEKSIGREPRRRK</sequence>
<reference evidence="2 3" key="1">
    <citation type="submission" date="2014-04" db="EMBL/GenBank/DDBJ databases">
        <authorList>
            <consortium name="DOE Joint Genome Institute"/>
            <person name="Kuo A."/>
            <person name="Kohler A."/>
            <person name="Costa M.D."/>
            <person name="Nagy L.G."/>
            <person name="Floudas D."/>
            <person name="Copeland A."/>
            <person name="Barry K.W."/>
            <person name="Cichocki N."/>
            <person name="Veneault-Fourrey C."/>
            <person name="LaButti K."/>
            <person name="Lindquist E.A."/>
            <person name="Lipzen A."/>
            <person name="Lundell T."/>
            <person name="Morin E."/>
            <person name="Murat C."/>
            <person name="Sun H."/>
            <person name="Tunlid A."/>
            <person name="Henrissat B."/>
            <person name="Grigoriev I.V."/>
            <person name="Hibbett D.S."/>
            <person name="Martin F."/>
            <person name="Nordberg H.P."/>
            <person name="Cantor M.N."/>
            <person name="Hua S.X."/>
        </authorList>
    </citation>
    <scope>NUCLEOTIDE SEQUENCE [LARGE SCALE GENOMIC DNA]</scope>
    <source>
        <strain evidence="2 3">Marx 270</strain>
    </source>
</reference>
<keyword evidence="3" id="KW-1185">Reference proteome</keyword>